<dbReference type="RefSeq" id="WP_004844702.1">
    <property type="nucleotide sequence ID" value="NZ_AAYG02000032.1"/>
</dbReference>
<dbReference type="eggNOG" id="COG1132">
    <property type="taxonomic scope" value="Bacteria"/>
</dbReference>
<dbReference type="Gene3D" id="3.40.50.300">
    <property type="entry name" value="P-loop containing nucleotide triphosphate hydrolases"/>
    <property type="match status" value="1"/>
</dbReference>
<keyword evidence="2 4" id="KW-0067">ATP-binding</keyword>
<evidence type="ECO:0000313" key="5">
    <source>
        <dbReference type="Proteomes" id="UP000004410"/>
    </source>
</evidence>
<evidence type="ECO:0000259" key="3">
    <source>
        <dbReference type="PROSITE" id="PS50893"/>
    </source>
</evidence>
<dbReference type="GO" id="GO:0005524">
    <property type="term" value="F:ATP binding"/>
    <property type="evidence" value="ECO:0007669"/>
    <property type="project" value="UniProtKB-KW"/>
</dbReference>
<dbReference type="PANTHER" id="PTHR24221">
    <property type="entry name" value="ATP-BINDING CASSETTE SUB-FAMILY B"/>
    <property type="match status" value="1"/>
</dbReference>
<dbReference type="InterPro" id="IPR039421">
    <property type="entry name" value="Type_1_exporter"/>
</dbReference>
<dbReference type="PROSITE" id="PS50893">
    <property type="entry name" value="ABC_TRANSPORTER_2"/>
    <property type="match status" value="1"/>
</dbReference>
<dbReference type="InterPro" id="IPR003439">
    <property type="entry name" value="ABC_transporter-like_ATP-bd"/>
</dbReference>
<comment type="caution">
    <text evidence="4">The sequence shown here is derived from an EMBL/GenBank/DDBJ whole genome shotgun (WGS) entry which is preliminary data.</text>
</comment>
<feature type="domain" description="ABC transporter" evidence="3">
    <location>
        <begin position="1"/>
        <end position="210"/>
    </location>
</feature>
<name>A7B850_MEDG7</name>
<dbReference type="InterPro" id="IPR027417">
    <property type="entry name" value="P-loop_NTPase"/>
</dbReference>
<dbReference type="PANTHER" id="PTHR24221:SF646">
    <property type="entry name" value="HAEMOLYSIN SECRETION ATP-BINDING PROTEIN"/>
    <property type="match status" value="1"/>
</dbReference>
<dbReference type="InterPro" id="IPR003593">
    <property type="entry name" value="AAA+_ATPase"/>
</dbReference>
<reference evidence="4 5" key="2">
    <citation type="submission" date="2007-06" db="EMBL/GenBank/DDBJ databases">
        <title>Draft genome sequence of Ruminococcus gnavus (ATCC 29149).</title>
        <authorList>
            <person name="Sudarsanam P."/>
            <person name="Ley R."/>
            <person name="Guruge J."/>
            <person name="Turnbaugh P.J."/>
            <person name="Mahowald M."/>
            <person name="Liep D."/>
            <person name="Gordon J."/>
        </authorList>
    </citation>
    <scope>NUCLEOTIDE SEQUENCE [LARGE SCALE GENOMIC DNA]</scope>
    <source>
        <strain evidence="4 5">ATCC 29149</strain>
    </source>
</reference>
<protein>
    <submittedName>
        <fullName evidence="4">ABC transporter, ATP-binding protein</fullName>
    </submittedName>
</protein>
<dbReference type="GeneID" id="57435236"/>
<dbReference type="PaxDb" id="411470-RUMGNA_03766"/>
<dbReference type="EMBL" id="AAYG02000032">
    <property type="protein sequence ID" value="EDN76143.1"/>
    <property type="molecule type" value="Genomic_DNA"/>
</dbReference>
<dbReference type="SUPFAM" id="SSF52540">
    <property type="entry name" value="P-loop containing nucleoside triphosphate hydrolases"/>
    <property type="match status" value="1"/>
</dbReference>
<dbReference type="Proteomes" id="UP000004410">
    <property type="component" value="Unassembled WGS sequence"/>
</dbReference>
<keyword evidence="1" id="KW-0547">Nucleotide-binding</keyword>
<proteinExistence type="predicted"/>
<accession>A7B850</accession>
<evidence type="ECO:0000256" key="1">
    <source>
        <dbReference type="ARBA" id="ARBA00022741"/>
    </source>
</evidence>
<sequence length="217" mass="24441">MDNISFEINRGEKVALVGVNGSGKSTLSKLILGLYKPDKGEVITEKSKTVSSEDRRTAIFQEYAKYKLSVEENVRISDFDKMESAQSKIDLFSKDIKVDLQTILGREFGNMELSGGQWQSLAIARGFYRDATLLVLDEPTAAIDPIKEDYYYTLFRQELKDKTAILVTHHLASVKIADCIILLKDGEIKEIGSFDNLMALKGEFYKIYSAQADVFRS</sequence>
<organism evidence="4 5">
    <name type="scientific">Mediterraneibacter gnavus (strain ATCC 29149 / DSM 114966 / JCM 6515 / VPI C7-9)</name>
    <name type="common">Ruminococcus gnavus</name>
    <dbReference type="NCBI Taxonomy" id="411470"/>
    <lineage>
        <taxon>Bacteria</taxon>
        <taxon>Bacillati</taxon>
        <taxon>Bacillota</taxon>
        <taxon>Clostridia</taxon>
        <taxon>Lachnospirales</taxon>
        <taxon>Lachnospiraceae</taxon>
        <taxon>Mediterraneibacter</taxon>
    </lineage>
</organism>
<dbReference type="CDD" id="cd03228">
    <property type="entry name" value="ABCC_MRP_Like"/>
    <property type="match status" value="1"/>
</dbReference>
<dbReference type="AlphaFoldDB" id="A7B850"/>
<dbReference type="SMART" id="SM00382">
    <property type="entry name" value="AAA"/>
    <property type="match status" value="1"/>
</dbReference>
<evidence type="ECO:0000313" key="4">
    <source>
        <dbReference type="EMBL" id="EDN76143.1"/>
    </source>
</evidence>
<dbReference type="GO" id="GO:0016887">
    <property type="term" value="F:ATP hydrolysis activity"/>
    <property type="evidence" value="ECO:0007669"/>
    <property type="project" value="InterPro"/>
</dbReference>
<dbReference type="GO" id="GO:0034040">
    <property type="term" value="F:ATPase-coupled lipid transmembrane transporter activity"/>
    <property type="evidence" value="ECO:0007669"/>
    <property type="project" value="TreeGrafter"/>
</dbReference>
<evidence type="ECO:0000256" key="2">
    <source>
        <dbReference type="ARBA" id="ARBA00022840"/>
    </source>
</evidence>
<dbReference type="Pfam" id="PF00005">
    <property type="entry name" value="ABC_tran"/>
    <property type="match status" value="1"/>
</dbReference>
<gene>
    <name evidence="4" type="ORF">RUMGNA_03766</name>
</gene>
<reference evidence="4 5" key="1">
    <citation type="submission" date="2007-04" db="EMBL/GenBank/DDBJ databases">
        <authorList>
            <person name="Fulton L."/>
            <person name="Clifton S."/>
            <person name="Fulton B."/>
            <person name="Xu J."/>
            <person name="Minx P."/>
            <person name="Pepin K.H."/>
            <person name="Johnson M."/>
            <person name="Thiruvilangam P."/>
            <person name="Bhonagiri V."/>
            <person name="Nash W.E."/>
            <person name="Mardis E.R."/>
            <person name="Wilson R.K."/>
        </authorList>
    </citation>
    <scope>NUCLEOTIDE SEQUENCE [LARGE SCALE GENOMIC DNA]</scope>
    <source>
        <strain evidence="4 5">ATCC 29149</strain>
    </source>
</reference>